<sequence length="114" mass="12461">MTLIKRATMLLLMLCLSLPALAMELEEAKSRLDTVKTEGLVGEKPDGYLGVVSPGGDAAEIVKTINDARRQEYQRIAEKHDIPVAKVEAVAGKKALEKTPAGQYIQVDGNWVRK</sequence>
<keyword evidence="3" id="KW-1185">Reference proteome</keyword>
<evidence type="ECO:0000313" key="2">
    <source>
        <dbReference type="EMBL" id="SFR64273.1"/>
    </source>
</evidence>
<accession>A0A1I6IC51</accession>
<dbReference type="InterPro" id="IPR008309">
    <property type="entry name" value="YdbL"/>
</dbReference>
<dbReference type="STRING" id="650891.SAMN05216203_2091"/>
<dbReference type="PIRSF" id="PIRSF025560">
    <property type="entry name" value="UCP025560"/>
    <property type="match status" value="1"/>
</dbReference>
<feature type="chain" id="PRO_5011791264" description="DUF1318 domain-containing protein" evidence="1">
    <location>
        <begin position="23"/>
        <end position="114"/>
    </location>
</feature>
<gene>
    <name evidence="2" type="ORF">SAMN05216203_2091</name>
</gene>
<dbReference type="EMBL" id="FOYW01000001">
    <property type="protein sequence ID" value="SFR64273.1"/>
    <property type="molecule type" value="Genomic_DNA"/>
</dbReference>
<dbReference type="Pfam" id="PF07027">
    <property type="entry name" value="DUF1318"/>
    <property type="match status" value="1"/>
</dbReference>
<dbReference type="OrthoDB" id="9798130at2"/>
<dbReference type="Proteomes" id="UP000198644">
    <property type="component" value="Unassembled WGS sequence"/>
</dbReference>
<reference evidence="2 3" key="1">
    <citation type="submission" date="2016-10" db="EMBL/GenBank/DDBJ databases">
        <authorList>
            <person name="de Groot N.N."/>
        </authorList>
    </citation>
    <scope>NUCLEOTIDE SEQUENCE [LARGE SCALE GENOMIC DNA]</scope>
    <source>
        <strain evidence="2 3">CGMCC 1.9167</strain>
    </source>
</reference>
<organism evidence="2 3">
    <name type="scientific">Marinobacter daqiaonensis</name>
    <dbReference type="NCBI Taxonomy" id="650891"/>
    <lineage>
        <taxon>Bacteria</taxon>
        <taxon>Pseudomonadati</taxon>
        <taxon>Pseudomonadota</taxon>
        <taxon>Gammaproteobacteria</taxon>
        <taxon>Pseudomonadales</taxon>
        <taxon>Marinobacteraceae</taxon>
        <taxon>Marinobacter</taxon>
    </lineage>
</organism>
<evidence type="ECO:0008006" key="4">
    <source>
        <dbReference type="Google" id="ProtNLM"/>
    </source>
</evidence>
<protein>
    <recommendedName>
        <fullName evidence="4">DUF1318 domain-containing protein</fullName>
    </recommendedName>
</protein>
<dbReference type="AlphaFoldDB" id="A0A1I6IC51"/>
<feature type="signal peptide" evidence="1">
    <location>
        <begin position="1"/>
        <end position="22"/>
    </location>
</feature>
<proteinExistence type="predicted"/>
<evidence type="ECO:0000256" key="1">
    <source>
        <dbReference type="SAM" id="SignalP"/>
    </source>
</evidence>
<evidence type="ECO:0000313" key="3">
    <source>
        <dbReference type="Proteomes" id="UP000198644"/>
    </source>
</evidence>
<keyword evidence="1" id="KW-0732">Signal</keyword>
<name>A0A1I6IC51_9GAMM</name>
<dbReference type="RefSeq" id="WP_092011846.1">
    <property type="nucleotide sequence ID" value="NZ_FOYW01000001.1"/>
</dbReference>